<sequence length="246" mass="25784">MLESGAPGSPSASDLAQDENGDIHLPPAIGSQPLQEHLEFADSKASLSETLKEVIAGIEGSSVTLRELMNAVGEQGLLVLCAVASLPFLIPVSIPGVSTVFGFAIILISLAITFNRLPWLPKKILDRRLDTQKLVPALEKGVSIVSRLDAYLKPRMSSLVEGAAANRVNGLAIALAGVLLMFPLGLIPFSNTLPGIAVLLLATGMIQRDGLVVLAGYAFNVITLVYFGVLGFMAFSAGQGLAAFFS</sequence>
<accession>L0NG60</accession>
<dbReference type="InterPro" id="IPR010331">
    <property type="entry name" value="ExoD"/>
</dbReference>
<reference evidence="2 3" key="1">
    <citation type="journal article" date="2013" name="Genome Biol. Evol.">
        <title>Life in an arsenic-containing gold mine: genome and physiology of the autotrophic arsenite-oxidizing bacterium rhizobium sp. NT-26.</title>
        <authorList>
            <person name="Andres J."/>
            <person name="Arsene-Ploetze F."/>
            <person name="Barbe V."/>
            <person name="Brochier-Armanet C."/>
            <person name="Cleiss-Arnold J."/>
            <person name="Coppee J.Y."/>
            <person name="Dillies M.A."/>
            <person name="Geist"/>
            <person name="L"/>
            <person name="Joublin A."/>
            <person name="Koechler S."/>
            <person name="Lassalle F."/>
            <person name="Marchal M."/>
            <person name="Medigue C."/>
            <person name="Muller D."/>
            <person name="Nesme X."/>
            <person name="Plewniak F."/>
            <person name="Proux C."/>
            <person name="Ramirez-Bahena M.H."/>
            <person name="Schenowitz C."/>
            <person name="Sismeiro O."/>
            <person name="Vallenet D."/>
            <person name="Santini J.M."/>
            <person name="Bertin P.N."/>
        </authorList>
    </citation>
    <scope>NUCLEOTIDE SEQUENCE [LARGE SCALE GENOMIC DNA]</scope>
    <source>
        <strain evidence="2 3">NT-26</strain>
    </source>
</reference>
<keyword evidence="1" id="KW-0812">Transmembrane</keyword>
<dbReference type="PANTHER" id="PTHR41795:SF1">
    <property type="entry name" value="EXOPOLYSACCHARIDE SYNTHESIS PROTEIN"/>
    <property type="match status" value="1"/>
</dbReference>
<feature type="transmembrane region" description="Helical" evidence="1">
    <location>
        <begin position="168"/>
        <end position="189"/>
    </location>
</feature>
<protein>
    <submittedName>
        <fullName evidence="2">Protein exoD</fullName>
    </submittedName>
</protein>
<evidence type="ECO:0000256" key="1">
    <source>
        <dbReference type="SAM" id="Phobius"/>
    </source>
</evidence>
<keyword evidence="3" id="KW-1185">Reference proteome</keyword>
<dbReference type="STRING" id="1125847.NT26_1558"/>
<gene>
    <name evidence="2" type="primary">exoD</name>
    <name evidence="2" type="ORF">NT26_1558</name>
</gene>
<dbReference type="PANTHER" id="PTHR41795">
    <property type="entry name" value="EXOPOLYSACCHARIDE SYNTHESIS PROTEIN"/>
    <property type="match status" value="1"/>
</dbReference>
<feature type="transmembrane region" description="Helical" evidence="1">
    <location>
        <begin position="100"/>
        <end position="119"/>
    </location>
</feature>
<evidence type="ECO:0000313" key="2">
    <source>
        <dbReference type="EMBL" id="CCF19282.1"/>
    </source>
</evidence>
<name>L0NG60_9HYPH</name>
<dbReference type="EMBL" id="FO082820">
    <property type="protein sequence ID" value="CCF19282.1"/>
    <property type="molecule type" value="Genomic_DNA"/>
</dbReference>
<dbReference type="PIRSF" id="PIRSF033239">
    <property type="entry name" value="ExoD"/>
    <property type="match status" value="1"/>
</dbReference>
<dbReference type="OrthoDB" id="21339at2"/>
<organism evidence="2 3">
    <name type="scientific">Pseudorhizobium banfieldiae</name>
    <dbReference type="NCBI Taxonomy" id="1125847"/>
    <lineage>
        <taxon>Bacteria</taxon>
        <taxon>Pseudomonadati</taxon>
        <taxon>Pseudomonadota</taxon>
        <taxon>Alphaproteobacteria</taxon>
        <taxon>Hyphomicrobiales</taxon>
        <taxon>Rhizobiaceae</taxon>
        <taxon>Rhizobium/Agrobacterium group</taxon>
        <taxon>Pseudorhizobium</taxon>
    </lineage>
</organism>
<keyword evidence="1" id="KW-1133">Transmembrane helix</keyword>
<dbReference type="AlphaFoldDB" id="L0NG60"/>
<keyword evidence="1" id="KW-0472">Membrane</keyword>
<dbReference type="Pfam" id="PF06055">
    <property type="entry name" value="ExoD"/>
    <property type="match status" value="1"/>
</dbReference>
<dbReference type="Proteomes" id="UP000010792">
    <property type="component" value="Chromosome"/>
</dbReference>
<proteinExistence type="predicted"/>
<evidence type="ECO:0000313" key="3">
    <source>
        <dbReference type="Proteomes" id="UP000010792"/>
    </source>
</evidence>
<dbReference type="KEGG" id="rht:NT26_1558"/>